<proteinExistence type="inferred from homology"/>
<comment type="similarity">
    <text evidence="6">Belongs to the hexokinase family.</text>
</comment>
<evidence type="ECO:0000313" key="8">
    <source>
        <dbReference type="EMBL" id="THG14845.1"/>
    </source>
</evidence>
<keyword evidence="6" id="KW-0067">ATP-binding</keyword>
<protein>
    <recommendedName>
        <fullName evidence="6">Phosphotransferase</fullName>
        <ecNumber evidence="6">2.7.1.-</ecNumber>
    </recommendedName>
</protein>
<comment type="catalytic activity">
    <reaction evidence="4">
        <text>a D-hexose + ATP = a D-hexose 6-phosphate + ADP + H(+)</text>
        <dbReference type="Rhea" id="RHEA:22740"/>
        <dbReference type="ChEBI" id="CHEBI:4194"/>
        <dbReference type="ChEBI" id="CHEBI:15378"/>
        <dbReference type="ChEBI" id="CHEBI:30616"/>
        <dbReference type="ChEBI" id="CHEBI:229467"/>
        <dbReference type="ChEBI" id="CHEBI:456216"/>
        <dbReference type="EC" id="2.7.1.1"/>
    </reaction>
    <physiologicalReaction direction="left-to-right" evidence="4">
        <dbReference type="Rhea" id="RHEA:22741"/>
    </physiologicalReaction>
</comment>
<evidence type="ECO:0000313" key="9">
    <source>
        <dbReference type="Proteomes" id="UP000306102"/>
    </source>
</evidence>
<comment type="pathway">
    <text evidence="1">Carbohydrate degradation; glycolysis; D-glyceraldehyde 3-phosphate and glycerone phosphate from D-glucose: step 1/4.</text>
</comment>
<dbReference type="GO" id="GO:0006096">
    <property type="term" value="P:glycolytic process"/>
    <property type="evidence" value="ECO:0007669"/>
    <property type="project" value="UniProtKB-KW"/>
</dbReference>
<dbReference type="EMBL" id="SDRB02005073">
    <property type="protein sequence ID" value="THG14845.1"/>
    <property type="molecule type" value="Genomic_DNA"/>
</dbReference>
<dbReference type="GO" id="GO:0005536">
    <property type="term" value="F:D-glucose binding"/>
    <property type="evidence" value="ECO:0007669"/>
    <property type="project" value="InterPro"/>
</dbReference>
<keyword evidence="6" id="KW-0808">Transferase</keyword>
<keyword evidence="3 6" id="KW-0324">Glycolysis</keyword>
<dbReference type="STRING" id="542762.A0A4S4EGA2"/>
<dbReference type="Pfam" id="PF00349">
    <property type="entry name" value="Hexokinase_1"/>
    <property type="match status" value="1"/>
</dbReference>
<comment type="catalytic activity">
    <reaction evidence="5">
        <text>D-fructose + ATP = D-fructose 6-phosphate + ADP + H(+)</text>
        <dbReference type="Rhea" id="RHEA:16125"/>
        <dbReference type="ChEBI" id="CHEBI:15378"/>
        <dbReference type="ChEBI" id="CHEBI:30616"/>
        <dbReference type="ChEBI" id="CHEBI:37721"/>
        <dbReference type="ChEBI" id="CHEBI:61527"/>
        <dbReference type="ChEBI" id="CHEBI:456216"/>
        <dbReference type="EC" id="2.7.1.1"/>
    </reaction>
    <physiologicalReaction direction="left-to-right" evidence="5">
        <dbReference type="Rhea" id="RHEA:16126"/>
    </physiologicalReaction>
</comment>
<dbReference type="GO" id="GO:0005829">
    <property type="term" value="C:cytosol"/>
    <property type="evidence" value="ECO:0007669"/>
    <property type="project" value="TreeGrafter"/>
</dbReference>
<evidence type="ECO:0000256" key="6">
    <source>
        <dbReference type="RuleBase" id="RU362007"/>
    </source>
</evidence>
<gene>
    <name evidence="8" type="ORF">TEA_019661</name>
</gene>
<dbReference type="GO" id="GO:0001678">
    <property type="term" value="P:intracellular glucose homeostasis"/>
    <property type="evidence" value="ECO:0007669"/>
    <property type="project" value="InterPro"/>
</dbReference>
<dbReference type="EC" id="2.7.1.-" evidence="6"/>
<keyword evidence="6" id="KW-0547">Nucleotide-binding</keyword>
<dbReference type="GO" id="GO:0006006">
    <property type="term" value="P:glucose metabolic process"/>
    <property type="evidence" value="ECO:0007669"/>
    <property type="project" value="TreeGrafter"/>
</dbReference>
<keyword evidence="6" id="KW-0418">Kinase</keyword>
<dbReference type="InterPro" id="IPR001312">
    <property type="entry name" value="Hexokinase"/>
</dbReference>
<comment type="caution">
    <text evidence="8">The sequence shown here is derived from an EMBL/GenBank/DDBJ whole genome shotgun (WGS) entry which is preliminary data.</text>
</comment>
<dbReference type="SUPFAM" id="SSF53067">
    <property type="entry name" value="Actin-like ATPase domain"/>
    <property type="match status" value="1"/>
</dbReference>
<name>A0A4S4EGA2_CAMSN</name>
<evidence type="ECO:0000259" key="7">
    <source>
        <dbReference type="Pfam" id="PF00349"/>
    </source>
</evidence>
<accession>A0A4S4EGA2</accession>
<dbReference type="GO" id="GO:0005739">
    <property type="term" value="C:mitochondrion"/>
    <property type="evidence" value="ECO:0007669"/>
    <property type="project" value="TreeGrafter"/>
</dbReference>
<dbReference type="AlphaFoldDB" id="A0A4S4EGA2"/>
<evidence type="ECO:0000256" key="3">
    <source>
        <dbReference type="ARBA" id="ARBA00023152"/>
    </source>
</evidence>
<evidence type="ECO:0000256" key="2">
    <source>
        <dbReference type="ARBA" id="ARBA00005028"/>
    </source>
</evidence>
<dbReference type="Gene3D" id="3.40.367.20">
    <property type="match status" value="1"/>
</dbReference>
<reference evidence="8 9" key="1">
    <citation type="journal article" date="2018" name="Proc. Natl. Acad. Sci. U.S.A.">
        <title>Draft genome sequence of Camellia sinensis var. sinensis provides insights into the evolution of the tea genome and tea quality.</title>
        <authorList>
            <person name="Wei C."/>
            <person name="Yang H."/>
            <person name="Wang S."/>
            <person name="Zhao J."/>
            <person name="Liu C."/>
            <person name="Gao L."/>
            <person name="Xia E."/>
            <person name="Lu Y."/>
            <person name="Tai Y."/>
            <person name="She G."/>
            <person name="Sun J."/>
            <person name="Cao H."/>
            <person name="Tong W."/>
            <person name="Gao Q."/>
            <person name="Li Y."/>
            <person name="Deng W."/>
            <person name="Jiang X."/>
            <person name="Wang W."/>
            <person name="Chen Q."/>
            <person name="Zhang S."/>
            <person name="Li H."/>
            <person name="Wu J."/>
            <person name="Wang P."/>
            <person name="Li P."/>
            <person name="Shi C."/>
            <person name="Zheng F."/>
            <person name="Jian J."/>
            <person name="Huang B."/>
            <person name="Shan D."/>
            <person name="Shi M."/>
            <person name="Fang C."/>
            <person name="Yue Y."/>
            <person name="Li F."/>
            <person name="Li D."/>
            <person name="Wei S."/>
            <person name="Han B."/>
            <person name="Jiang C."/>
            <person name="Yin Y."/>
            <person name="Xia T."/>
            <person name="Zhang Z."/>
            <person name="Bennetzen J.L."/>
            <person name="Zhao S."/>
            <person name="Wan X."/>
        </authorList>
    </citation>
    <scope>NUCLEOTIDE SEQUENCE [LARGE SCALE GENOMIC DNA]</scope>
    <source>
        <strain evidence="9">cv. Shuchazao</strain>
        <tissue evidence="8">Leaf</tissue>
    </source>
</reference>
<evidence type="ECO:0000256" key="4">
    <source>
        <dbReference type="ARBA" id="ARBA00044613"/>
    </source>
</evidence>
<dbReference type="PANTHER" id="PTHR19443:SF16">
    <property type="entry name" value="HEXOKINASE TYPE 1-RELATED"/>
    <property type="match status" value="1"/>
</dbReference>
<dbReference type="Proteomes" id="UP000306102">
    <property type="component" value="Unassembled WGS sequence"/>
</dbReference>
<dbReference type="GO" id="GO:0004340">
    <property type="term" value="F:glucokinase activity"/>
    <property type="evidence" value="ECO:0007669"/>
    <property type="project" value="TreeGrafter"/>
</dbReference>
<evidence type="ECO:0000256" key="5">
    <source>
        <dbReference type="ARBA" id="ARBA00047905"/>
    </source>
</evidence>
<dbReference type="InterPro" id="IPR043129">
    <property type="entry name" value="ATPase_NBD"/>
</dbReference>
<dbReference type="InterPro" id="IPR022672">
    <property type="entry name" value="Hexokinase_N"/>
</dbReference>
<sequence length="126" mass="13561">MEKVAVCAAAVCIGAVLVVGHRMKCSGRWSQAVVIMKKFAEKCGTPLSKLRQIADAMTVEMYAGLASEGGSKLTIITSYVDNLPPDLAAAKTAAKFDTWFGKCQIWQLLYHVIGEPISAKPATSWL</sequence>
<evidence type="ECO:0000256" key="1">
    <source>
        <dbReference type="ARBA" id="ARBA00004888"/>
    </source>
</evidence>
<keyword evidence="9" id="KW-1185">Reference proteome</keyword>
<comment type="pathway">
    <text evidence="2">Carbohydrate metabolism; hexose metabolism.</text>
</comment>
<feature type="domain" description="Hexokinase N-terminal" evidence="7">
    <location>
        <begin position="36"/>
        <end position="85"/>
    </location>
</feature>
<dbReference type="GO" id="GO:0008865">
    <property type="term" value="F:fructokinase activity"/>
    <property type="evidence" value="ECO:0007669"/>
    <property type="project" value="TreeGrafter"/>
</dbReference>
<organism evidence="8 9">
    <name type="scientific">Camellia sinensis var. sinensis</name>
    <name type="common">China tea</name>
    <dbReference type="NCBI Taxonomy" id="542762"/>
    <lineage>
        <taxon>Eukaryota</taxon>
        <taxon>Viridiplantae</taxon>
        <taxon>Streptophyta</taxon>
        <taxon>Embryophyta</taxon>
        <taxon>Tracheophyta</taxon>
        <taxon>Spermatophyta</taxon>
        <taxon>Magnoliopsida</taxon>
        <taxon>eudicotyledons</taxon>
        <taxon>Gunneridae</taxon>
        <taxon>Pentapetalae</taxon>
        <taxon>asterids</taxon>
        <taxon>Ericales</taxon>
        <taxon>Theaceae</taxon>
        <taxon>Camellia</taxon>
    </lineage>
</organism>
<dbReference type="PANTHER" id="PTHR19443">
    <property type="entry name" value="HEXOKINASE"/>
    <property type="match status" value="1"/>
</dbReference>
<dbReference type="GO" id="GO:0005524">
    <property type="term" value="F:ATP binding"/>
    <property type="evidence" value="ECO:0007669"/>
    <property type="project" value="UniProtKB-UniRule"/>
</dbReference>